<gene>
    <name evidence="2" type="ORF">PODLI_1B004715</name>
</gene>
<dbReference type="PANTHER" id="PTHR31594">
    <property type="entry name" value="AIG1-TYPE G DOMAIN-CONTAINING PROTEIN"/>
    <property type="match status" value="1"/>
</dbReference>
<feature type="compositionally biased region" description="Basic and acidic residues" evidence="1">
    <location>
        <begin position="13"/>
        <end position="24"/>
    </location>
</feature>
<keyword evidence="3" id="KW-1185">Reference proteome</keyword>
<evidence type="ECO:0000256" key="1">
    <source>
        <dbReference type="SAM" id="MobiDB-lite"/>
    </source>
</evidence>
<protein>
    <submittedName>
        <fullName evidence="2">Uncharacterized protein</fullName>
    </submittedName>
</protein>
<feature type="region of interest" description="Disordered" evidence="1">
    <location>
        <begin position="1"/>
        <end position="46"/>
    </location>
</feature>
<name>A0AA35L3T9_9SAUR</name>
<evidence type="ECO:0000313" key="3">
    <source>
        <dbReference type="Proteomes" id="UP001178461"/>
    </source>
</evidence>
<organism evidence="2 3">
    <name type="scientific">Podarcis lilfordi</name>
    <name type="common">Lilford's wall lizard</name>
    <dbReference type="NCBI Taxonomy" id="74358"/>
    <lineage>
        <taxon>Eukaryota</taxon>
        <taxon>Metazoa</taxon>
        <taxon>Chordata</taxon>
        <taxon>Craniata</taxon>
        <taxon>Vertebrata</taxon>
        <taxon>Euteleostomi</taxon>
        <taxon>Lepidosauria</taxon>
        <taxon>Squamata</taxon>
        <taxon>Bifurcata</taxon>
        <taxon>Unidentata</taxon>
        <taxon>Episquamata</taxon>
        <taxon>Laterata</taxon>
        <taxon>Lacertibaenia</taxon>
        <taxon>Lacertidae</taxon>
        <taxon>Podarcis</taxon>
    </lineage>
</organism>
<dbReference type="AlphaFoldDB" id="A0AA35L3T9"/>
<sequence>MEALLTTSFPKAPGEEQIRGDQRKSRQTQAREPLGGKIHPFSTFLGGEGRRATWTRAMDRSDDTVEIPALGRPFQLGMLYDCRKDALIPDTRQQARTYPSTRTSIRSNQGTGYWQRLTRRYPYNLPGKDLTRSFSQPPPPSK</sequence>
<dbReference type="Proteomes" id="UP001178461">
    <property type="component" value="Chromosome 12"/>
</dbReference>
<evidence type="ECO:0000313" key="2">
    <source>
        <dbReference type="EMBL" id="CAI5789315.1"/>
    </source>
</evidence>
<dbReference type="InterPro" id="IPR052090">
    <property type="entry name" value="Cytolytic_pore-forming_toxin"/>
</dbReference>
<proteinExistence type="predicted"/>
<accession>A0AA35L3T9</accession>
<dbReference type="PANTHER" id="PTHR31594:SF16">
    <property type="entry name" value="SI:CH211-281L24.3"/>
    <property type="match status" value="1"/>
</dbReference>
<reference evidence="2" key="1">
    <citation type="submission" date="2022-12" db="EMBL/GenBank/DDBJ databases">
        <authorList>
            <person name="Alioto T."/>
            <person name="Alioto T."/>
            <person name="Gomez Garrido J."/>
        </authorList>
    </citation>
    <scope>NUCLEOTIDE SEQUENCE</scope>
</reference>
<dbReference type="EMBL" id="OX395137">
    <property type="protein sequence ID" value="CAI5789315.1"/>
    <property type="molecule type" value="Genomic_DNA"/>
</dbReference>